<evidence type="ECO:0000256" key="1">
    <source>
        <dbReference type="SAM" id="Phobius"/>
    </source>
</evidence>
<comment type="caution">
    <text evidence="3">The sequence shown here is derived from an EMBL/GenBank/DDBJ whole genome shotgun (WGS) entry which is preliminary data.</text>
</comment>
<dbReference type="InterPro" id="IPR005572">
    <property type="entry name" value="Anti-sigma_E_RseA_N"/>
</dbReference>
<protein>
    <submittedName>
        <fullName evidence="4">Sigma-E factor negative regulatory protein RseA</fullName>
    </submittedName>
</protein>
<dbReference type="PATRIC" id="fig|206506.3.peg.307"/>
<name>A0A171KVS7_9BURK</name>
<keyword evidence="1" id="KW-0472">Membrane</keyword>
<dbReference type="EMBL" id="LBNE01000001">
    <property type="protein sequence ID" value="KKO72994.1"/>
    <property type="molecule type" value="Genomic_DNA"/>
</dbReference>
<reference evidence="3 5" key="1">
    <citation type="submission" date="2015-04" db="EMBL/GenBank/DDBJ databases">
        <title>Genome sequence of Kerstersia gyiorum CG1.</title>
        <authorList>
            <person name="Greninger A.L."/>
            <person name="Kozyreva V."/>
            <person name="Chaturvedi V."/>
        </authorList>
    </citation>
    <scope>NUCLEOTIDE SEQUENCE [LARGE SCALE GENOMIC DNA]</scope>
    <source>
        <strain evidence="3 5">CG1</strain>
    </source>
</reference>
<evidence type="ECO:0000259" key="2">
    <source>
        <dbReference type="Pfam" id="PF03872"/>
    </source>
</evidence>
<dbReference type="InterPro" id="IPR036147">
    <property type="entry name" value="Anti-sigma_E_RseA_N_sf"/>
</dbReference>
<evidence type="ECO:0000313" key="4">
    <source>
        <dbReference type="EMBL" id="RZS73778.1"/>
    </source>
</evidence>
<reference evidence="4 6" key="2">
    <citation type="submission" date="2019-02" db="EMBL/GenBank/DDBJ databases">
        <title>Genomic Encyclopedia of Type Strains, Phase IV (KMG-IV): sequencing the most valuable type-strain genomes for metagenomic binning, comparative biology and taxonomic classification.</title>
        <authorList>
            <person name="Goeker M."/>
        </authorList>
    </citation>
    <scope>NUCLEOTIDE SEQUENCE [LARGE SCALE GENOMIC DNA]</scope>
    <source>
        <strain evidence="4 6">DSM 16618</strain>
    </source>
</reference>
<dbReference type="OrthoDB" id="8561243at2"/>
<feature type="domain" description="Anti sigma-E protein RseA N-terminal" evidence="2">
    <location>
        <begin position="19"/>
        <end position="87"/>
    </location>
</feature>
<proteinExistence type="predicted"/>
<accession>A0A171KVS7</accession>
<dbReference type="AlphaFoldDB" id="A0A171KVS7"/>
<gene>
    <name evidence="3" type="ORF">AAV32_01345</name>
    <name evidence="4" type="ORF">EV679_0982</name>
</gene>
<keyword evidence="1" id="KW-1133">Transmembrane helix</keyword>
<evidence type="ECO:0000313" key="3">
    <source>
        <dbReference type="EMBL" id="KKO72994.1"/>
    </source>
</evidence>
<dbReference type="GO" id="GO:0016989">
    <property type="term" value="F:sigma factor antagonist activity"/>
    <property type="evidence" value="ECO:0007669"/>
    <property type="project" value="InterPro"/>
</dbReference>
<dbReference type="Proteomes" id="UP000292039">
    <property type="component" value="Unassembled WGS sequence"/>
</dbReference>
<dbReference type="Pfam" id="PF03872">
    <property type="entry name" value="RseA_N"/>
    <property type="match status" value="1"/>
</dbReference>
<dbReference type="Proteomes" id="UP000078084">
    <property type="component" value="Unassembled WGS sequence"/>
</dbReference>
<dbReference type="SUPFAM" id="SSF89069">
    <property type="entry name" value="N-terminal, cytoplasmic domain of anti-sigmaE factor RseA"/>
    <property type="match status" value="1"/>
</dbReference>
<dbReference type="EMBL" id="SGWZ01000001">
    <property type="protein sequence ID" value="RZS73778.1"/>
    <property type="molecule type" value="Genomic_DNA"/>
</dbReference>
<dbReference type="CDD" id="cd16328">
    <property type="entry name" value="RseA_N"/>
    <property type="match status" value="1"/>
</dbReference>
<keyword evidence="5" id="KW-1185">Reference proteome</keyword>
<organism evidence="3 5">
    <name type="scientific">Kerstersia gyiorum</name>
    <dbReference type="NCBI Taxonomy" id="206506"/>
    <lineage>
        <taxon>Bacteria</taxon>
        <taxon>Pseudomonadati</taxon>
        <taxon>Pseudomonadota</taxon>
        <taxon>Betaproteobacteria</taxon>
        <taxon>Burkholderiales</taxon>
        <taxon>Alcaligenaceae</taxon>
        <taxon>Kerstersia</taxon>
    </lineage>
</organism>
<sequence length="164" mass="17604">MQSSTRRQEAEADVLSREQALSAFMDGEGADAWPLDLDTPKGRQDWDTYHLIGDVLRSPGLSIQVSEKWRVRLAGALEAEPTLMAPRRGGRAWRFGLSGLAVAAAVASVAWVAQPYFSTGTSPAPVLADGRNTEAPALLEYVDAHRELANPGSGIRQVSFDGGL</sequence>
<feature type="transmembrane region" description="Helical" evidence="1">
    <location>
        <begin position="92"/>
        <end position="113"/>
    </location>
</feature>
<dbReference type="RefSeq" id="WP_068366765.1">
    <property type="nucleotide sequence ID" value="NZ_CBCSEB010000002.1"/>
</dbReference>
<dbReference type="GeneID" id="99727518"/>
<evidence type="ECO:0000313" key="5">
    <source>
        <dbReference type="Proteomes" id="UP000078084"/>
    </source>
</evidence>
<dbReference type="STRING" id="206506.AAV32_01345"/>
<evidence type="ECO:0000313" key="6">
    <source>
        <dbReference type="Proteomes" id="UP000292039"/>
    </source>
</evidence>
<dbReference type="Gene3D" id="1.10.10.880">
    <property type="entry name" value="Anti sigma-E protein RseA, N-terminal domain"/>
    <property type="match status" value="1"/>
</dbReference>
<keyword evidence="1" id="KW-0812">Transmembrane</keyword>